<dbReference type="InterPro" id="IPR043502">
    <property type="entry name" value="DNA/RNA_pol_sf"/>
</dbReference>
<gene>
    <name evidence="2" type="ORF">BUALT_Bualt04G0097400</name>
</gene>
<feature type="region of interest" description="Disordered" evidence="1">
    <location>
        <begin position="1"/>
        <end position="37"/>
    </location>
</feature>
<dbReference type="AlphaFoldDB" id="A0AAV6XUE6"/>
<dbReference type="EMBL" id="WHWC01000004">
    <property type="protein sequence ID" value="KAG8384241.1"/>
    <property type="molecule type" value="Genomic_DNA"/>
</dbReference>
<evidence type="ECO:0000256" key="1">
    <source>
        <dbReference type="SAM" id="MobiDB-lite"/>
    </source>
</evidence>
<dbReference type="SUPFAM" id="SSF56672">
    <property type="entry name" value="DNA/RNA polymerases"/>
    <property type="match status" value="1"/>
</dbReference>
<evidence type="ECO:0000313" key="3">
    <source>
        <dbReference type="Proteomes" id="UP000826271"/>
    </source>
</evidence>
<dbReference type="InterPro" id="IPR050951">
    <property type="entry name" value="Retrovirus_Pol_polyprotein"/>
</dbReference>
<organism evidence="2 3">
    <name type="scientific">Buddleja alternifolia</name>
    <dbReference type="NCBI Taxonomy" id="168488"/>
    <lineage>
        <taxon>Eukaryota</taxon>
        <taxon>Viridiplantae</taxon>
        <taxon>Streptophyta</taxon>
        <taxon>Embryophyta</taxon>
        <taxon>Tracheophyta</taxon>
        <taxon>Spermatophyta</taxon>
        <taxon>Magnoliopsida</taxon>
        <taxon>eudicotyledons</taxon>
        <taxon>Gunneridae</taxon>
        <taxon>Pentapetalae</taxon>
        <taxon>asterids</taxon>
        <taxon>lamiids</taxon>
        <taxon>Lamiales</taxon>
        <taxon>Scrophulariaceae</taxon>
        <taxon>Buddlejeae</taxon>
        <taxon>Buddleja</taxon>
    </lineage>
</organism>
<sequence length="236" mass="26521">MAERETGDTAPPELVDPNDEGEGVQWSVEYTEEDDDGEETVAGVIEDQKSEIPSVVKSMLGEFGDVFPEELPDGLPPMRDIQHHIDLVPGASLPNLPHYRMSPKENEILQRQVEDLLRTGKIRESDDDFKDTWEKCESKQPMEDFHVHGGYLFRGNQLCIPRSSLREKIIRDLHSGGLGGHLPGFSVAADNMATRVHSVQEQVRQNLEDANKNYKAAANKHRGMKVFKEGDLVMMS</sequence>
<protein>
    <submittedName>
        <fullName evidence="2">Uncharacterized protein</fullName>
    </submittedName>
</protein>
<proteinExistence type="predicted"/>
<name>A0AAV6XUE6_9LAMI</name>
<keyword evidence="3" id="KW-1185">Reference proteome</keyword>
<comment type="caution">
    <text evidence="2">The sequence shown here is derived from an EMBL/GenBank/DDBJ whole genome shotgun (WGS) entry which is preliminary data.</text>
</comment>
<dbReference type="PANTHER" id="PTHR37984:SF5">
    <property type="entry name" value="PROTEIN NYNRIN-LIKE"/>
    <property type="match status" value="1"/>
</dbReference>
<dbReference type="Proteomes" id="UP000826271">
    <property type="component" value="Unassembled WGS sequence"/>
</dbReference>
<evidence type="ECO:0000313" key="2">
    <source>
        <dbReference type="EMBL" id="KAG8384241.1"/>
    </source>
</evidence>
<dbReference type="Gene3D" id="3.10.10.10">
    <property type="entry name" value="HIV Type 1 Reverse Transcriptase, subunit A, domain 1"/>
    <property type="match status" value="1"/>
</dbReference>
<reference evidence="2" key="1">
    <citation type="submission" date="2019-10" db="EMBL/GenBank/DDBJ databases">
        <authorList>
            <person name="Zhang R."/>
            <person name="Pan Y."/>
            <person name="Wang J."/>
            <person name="Ma R."/>
            <person name="Yu S."/>
        </authorList>
    </citation>
    <scope>NUCLEOTIDE SEQUENCE</scope>
    <source>
        <strain evidence="2">LA-IB0</strain>
        <tissue evidence="2">Leaf</tissue>
    </source>
</reference>
<accession>A0AAV6XUE6</accession>
<dbReference type="PANTHER" id="PTHR37984">
    <property type="entry name" value="PROTEIN CBG26694"/>
    <property type="match status" value="1"/>
</dbReference>